<gene>
    <name evidence="1" type="ORF">QI031_30890</name>
</gene>
<evidence type="ECO:0000313" key="2">
    <source>
        <dbReference type="Proteomes" id="UP001223520"/>
    </source>
</evidence>
<sequence length="61" mass="7302">MLRKKFGDYIRICANSGSLLPYIAQQDSPEKSRAYERFRLLNAVAEIFYPWNEYEDDNCEY</sequence>
<dbReference type="Proteomes" id="UP001223520">
    <property type="component" value="Plasmid unnamed1"/>
</dbReference>
<evidence type="ECO:0000313" key="1">
    <source>
        <dbReference type="EMBL" id="WGV29210.1"/>
    </source>
</evidence>
<keyword evidence="1" id="KW-0614">Plasmid</keyword>
<proteinExistence type="predicted"/>
<reference evidence="1 2" key="1">
    <citation type="journal article" date="2023" name="Limnol Oceanogr Lett">
        <title>Environmental adaptations by the intertidal Antarctic cyanobacterium Halotia branconii CENA392 as revealed using long-read genome sequencing.</title>
        <authorList>
            <person name="Dextro R.B."/>
            <person name="Delbaje E."/>
            <person name="Freitas P.N.N."/>
            <person name="Geraldes V."/>
            <person name="Pinto E."/>
            <person name="Long P.F."/>
            <person name="Fiore M.F."/>
        </authorList>
    </citation>
    <scope>NUCLEOTIDE SEQUENCE [LARGE SCALE GENOMIC DNA]</scope>
    <source>
        <strain evidence="1 2">CENA392</strain>
        <plasmid evidence="1 2">unnamed1</plasmid>
    </source>
</reference>
<geneLocation type="plasmid" evidence="1 2">
    <name>unnamed1</name>
</geneLocation>
<accession>A0AAJ6NZ10</accession>
<keyword evidence="2" id="KW-1185">Reference proteome</keyword>
<organism evidence="1 2">
    <name type="scientific">Halotia branconii CENA392</name>
    <dbReference type="NCBI Taxonomy" id="1539056"/>
    <lineage>
        <taxon>Bacteria</taxon>
        <taxon>Bacillati</taxon>
        <taxon>Cyanobacteriota</taxon>
        <taxon>Cyanophyceae</taxon>
        <taxon>Nostocales</taxon>
        <taxon>Nodulariaceae</taxon>
        <taxon>Halotia</taxon>
    </lineage>
</organism>
<protein>
    <submittedName>
        <fullName evidence="1">Uncharacterized protein</fullName>
    </submittedName>
</protein>
<name>A0AAJ6NZ10_9CYAN</name>
<dbReference type="KEGG" id="hbq:QI031_30890"/>
<dbReference type="EMBL" id="CP124544">
    <property type="protein sequence ID" value="WGV29210.1"/>
    <property type="molecule type" value="Genomic_DNA"/>
</dbReference>
<dbReference type="RefSeq" id="WP_281486403.1">
    <property type="nucleotide sequence ID" value="NZ_CP124544.1"/>
</dbReference>
<dbReference type="AlphaFoldDB" id="A0AAJ6NZ10"/>